<dbReference type="KEGG" id="pmrn:116955571"/>
<keyword evidence="2" id="KW-1185">Reference proteome</keyword>
<evidence type="ECO:0000256" key="1">
    <source>
        <dbReference type="SAM" id="SignalP"/>
    </source>
</evidence>
<proteinExistence type="predicted"/>
<feature type="signal peptide" evidence="1">
    <location>
        <begin position="1"/>
        <end position="19"/>
    </location>
</feature>
<evidence type="ECO:0000313" key="2">
    <source>
        <dbReference type="Proteomes" id="UP001318040"/>
    </source>
</evidence>
<gene>
    <name evidence="3" type="primary">LOC116955571</name>
</gene>
<name>A0AAJ7UA02_PETMA</name>
<organism evidence="2 3">
    <name type="scientific">Petromyzon marinus</name>
    <name type="common">Sea lamprey</name>
    <dbReference type="NCBI Taxonomy" id="7757"/>
    <lineage>
        <taxon>Eukaryota</taxon>
        <taxon>Metazoa</taxon>
        <taxon>Chordata</taxon>
        <taxon>Craniata</taxon>
        <taxon>Vertebrata</taxon>
        <taxon>Cyclostomata</taxon>
        <taxon>Hyperoartia</taxon>
        <taxon>Petromyzontiformes</taxon>
        <taxon>Petromyzontidae</taxon>
        <taxon>Petromyzon</taxon>
    </lineage>
</organism>
<reference evidence="3" key="1">
    <citation type="submission" date="2025-08" db="UniProtKB">
        <authorList>
            <consortium name="RefSeq"/>
        </authorList>
    </citation>
    <scope>IDENTIFICATION</scope>
    <source>
        <tissue evidence="3">Sperm</tissue>
    </source>
</reference>
<evidence type="ECO:0000313" key="3">
    <source>
        <dbReference type="RefSeq" id="XP_032832601.1"/>
    </source>
</evidence>
<accession>A0AAJ7UA02</accession>
<protein>
    <submittedName>
        <fullName evidence="3">Uncharacterized protein LOC116955571</fullName>
    </submittedName>
</protein>
<dbReference type="AlphaFoldDB" id="A0AAJ7UA02"/>
<dbReference type="GeneID" id="116955571"/>
<feature type="chain" id="PRO_5042511872" evidence="1">
    <location>
        <begin position="20"/>
        <end position="218"/>
    </location>
</feature>
<keyword evidence="1" id="KW-0732">Signal</keyword>
<sequence>MDLLLTVCLFLQLLHGTFASKHVWCYGKVHETDGAKSCCGTKLYSTESDICCNDRIYNKEEYGCNDGELCSRSASDDLSECPVEIPAGDGIQPLHAFSSKRYKFATIGTLRPPLPGEECNHVRFDAHVEVWKQGRKDHLKVKVMPDDKPWSIVLPKERGGPCPDPTEDQTYILLSAGRGKAVNLQSEQAEIFTAHGDMGHAFKALHIWLDANPRRSRS</sequence>
<dbReference type="Proteomes" id="UP001318040">
    <property type="component" value="Chromosome 60"/>
</dbReference>
<dbReference type="RefSeq" id="XP_032832601.1">
    <property type="nucleotide sequence ID" value="XM_032976710.1"/>
</dbReference>